<organism evidence="10 11">
    <name type="scientific">Niveispirillum lacus</name>
    <dbReference type="NCBI Taxonomy" id="1981099"/>
    <lineage>
        <taxon>Bacteria</taxon>
        <taxon>Pseudomonadati</taxon>
        <taxon>Pseudomonadota</taxon>
        <taxon>Alphaproteobacteria</taxon>
        <taxon>Rhodospirillales</taxon>
        <taxon>Azospirillaceae</taxon>
        <taxon>Niveispirillum</taxon>
    </lineage>
</organism>
<dbReference type="InterPro" id="IPR029063">
    <property type="entry name" value="SAM-dependent_MTases_sf"/>
</dbReference>
<keyword evidence="2" id="KW-0963">Cytoplasm</keyword>
<evidence type="ECO:0000313" key="10">
    <source>
        <dbReference type="EMBL" id="OYQ35396.1"/>
    </source>
</evidence>
<keyword evidence="7" id="KW-0694">RNA-binding</keyword>
<keyword evidence="11" id="KW-1185">Reference proteome</keyword>
<dbReference type="GO" id="GO:0032259">
    <property type="term" value="P:methylation"/>
    <property type="evidence" value="ECO:0007669"/>
    <property type="project" value="UniProtKB-KW"/>
</dbReference>
<name>A0A255Z1P3_9PROT</name>
<evidence type="ECO:0000313" key="11">
    <source>
        <dbReference type="Proteomes" id="UP000216998"/>
    </source>
</evidence>
<dbReference type="CDD" id="cd11572">
    <property type="entry name" value="RlmI_M_like"/>
    <property type="match status" value="1"/>
</dbReference>
<dbReference type="AlphaFoldDB" id="A0A255Z1P3"/>
<gene>
    <name evidence="10" type="ORF">CHU95_09030</name>
</gene>
<sequence length="406" mass="44264">MTTDTPTQAPKPASLPVIRIQAGRHKRAQHGHPWVYSNEVDMDKAAKALPAGSIVRITDAGGATLGLAAFNPHSLICARFLTRDPAEAIDTAFFVRRIRRALEIRERLYDRPFYRLIHAESDGLPALIIDRYGDIVVVQANNVAMDRRLPMILAALDEVLNPSAIVLRNDSTARSYEGLEEEVKVVKGSVQGLIPLEENGATFFADLSEGQKTGWFFDQRDNRSFIANLCQGRSVVDFYTYAGGFGVLAAKRGASHVTLVDRSALSLSIAMKAAEANGVADRVTTEKGDAFNLMDQWVAEGRTFEVVIADPPAFVKSKKDLAVGSRAYRRMTKAAARLVAPGGMLLVASCSHNMEPPLFHTEVARGLGEAGRQGRILRFAGAGSDHPVHPLLPETQYLKAMVFALD</sequence>
<evidence type="ECO:0000256" key="2">
    <source>
        <dbReference type="ARBA" id="ARBA00022490"/>
    </source>
</evidence>
<evidence type="ECO:0000256" key="6">
    <source>
        <dbReference type="ARBA" id="ARBA00022691"/>
    </source>
</evidence>
<accession>A0A255Z1P3</accession>
<dbReference type="GO" id="GO:0006364">
    <property type="term" value="P:rRNA processing"/>
    <property type="evidence" value="ECO:0007669"/>
    <property type="project" value="UniProtKB-KW"/>
</dbReference>
<dbReference type="CDD" id="cd02440">
    <property type="entry name" value="AdoMet_MTases"/>
    <property type="match status" value="1"/>
</dbReference>
<dbReference type="SMART" id="SM00359">
    <property type="entry name" value="PUA"/>
    <property type="match status" value="1"/>
</dbReference>
<dbReference type="PANTHER" id="PTHR42873">
    <property type="entry name" value="RIBOSOMAL RNA LARGE SUBUNIT METHYLTRANSFERASE"/>
    <property type="match status" value="1"/>
</dbReference>
<dbReference type="Gene3D" id="2.30.130.10">
    <property type="entry name" value="PUA domain"/>
    <property type="match status" value="1"/>
</dbReference>
<comment type="similarity">
    <text evidence="8">Belongs to the methyltransferase superfamily. RlmI family.</text>
</comment>
<comment type="caution">
    <text evidence="10">The sequence shown here is derived from an EMBL/GenBank/DDBJ whole genome shotgun (WGS) entry which is preliminary data.</text>
</comment>
<evidence type="ECO:0000256" key="7">
    <source>
        <dbReference type="ARBA" id="ARBA00022884"/>
    </source>
</evidence>
<dbReference type="EMBL" id="NOXU01000026">
    <property type="protein sequence ID" value="OYQ35396.1"/>
    <property type="molecule type" value="Genomic_DNA"/>
</dbReference>
<evidence type="ECO:0000256" key="4">
    <source>
        <dbReference type="ARBA" id="ARBA00022603"/>
    </source>
</evidence>
<dbReference type="InterPro" id="IPR002478">
    <property type="entry name" value="PUA"/>
</dbReference>
<evidence type="ECO:0000259" key="9">
    <source>
        <dbReference type="SMART" id="SM00359"/>
    </source>
</evidence>
<dbReference type="PROSITE" id="PS50890">
    <property type="entry name" value="PUA"/>
    <property type="match status" value="1"/>
</dbReference>
<dbReference type="InterPro" id="IPR015947">
    <property type="entry name" value="PUA-like_sf"/>
</dbReference>
<dbReference type="Pfam" id="PF10672">
    <property type="entry name" value="Methyltrans_SAM"/>
    <property type="match status" value="1"/>
</dbReference>
<dbReference type="Gene3D" id="3.30.750.80">
    <property type="entry name" value="RNA methyltransferase domain (HRMD) like"/>
    <property type="match status" value="1"/>
</dbReference>
<protein>
    <submittedName>
        <fullName evidence="10">RlmI/RlmK family 23S rRNA methyltransferase</fullName>
    </submittedName>
</protein>
<feature type="domain" description="PUA" evidence="9">
    <location>
        <begin position="16"/>
        <end position="103"/>
    </location>
</feature>
<dbReference type="GO" id="GO:0005737">
    <property type="term" value="C:cytoplasm"/>
    <property type="evidence" value="ECO:0007669"/>
    <property type="project" value="UniProtKB-SubCell"/>
</dbReference>
<dbReference type="GO" id="GO:0008168">
    <property type="term" value="F:methyltransferase activity"/>
    <property type="evidence" value="ECO:0007669"/>
    <property type="project" value="UniProtKB-KW"/>
</dbReference>
<dbReference type="CDD" id="cd21153">
    <property type="entry name" value="PUA_RlmI"/>
    <property type="match status" value="1"/>
</dbReference>
<comment type="subcellular location">
    <subcellularLocation>
        <location evidence="1">Cytoplasm</location>
    </subcellularLocation>
</comment>
<dbReference type="GO" id="GO:0003723">
    <property type="term" value="F:RNA binding"/>
    <property type="evidence" value="ECO:0007669"/>
    <property type="project" value="UniProtKB-KW"/>
</dbReference>
<dbReference type="InterPro" id="IPR041532">
    <property type="entry name" value="RlmI-like_PUA"/>
</dbReference>
<evidence type="ECO:0000256" key="1">
    <source>
        <dbReference type="ARBA" id="ARBA00004496"/>
    </source>
</evidence>
<dbReference type="OrthoDB" id="9805492at2"/>
<dbReference type="PANTHER" id="PTHR42873:SF1">
    <property type="entry name" value="S-ADENOSYLMETHIONINE-DEPENDENT METHYLTRANSFERASE DOMAIN-CONTAINING PROTEIN"/>
    <property type="match status" value="1"/>
</dbReference>
<keyword evidence="6" id="KW-0949">S-adenosyl-L-methionine</keyword>
<proteinExistence type="inferred from homology"/>
<evidence type="ECO:0000256" key="3">
    <source>
        <dbReference type="ARBA" id="ARBA00022552"/>
    </source>
</evidence>
<dbReference type="Pfam" id="PF17785">
    <property type="entry name" value="PUA_3"/>
    <property type="match status" value="1"/>
</dbReference>
<evidence type="ECO:0000256" key="5">
    <source>
        <dbReference type="ARBA" id="ARBA00022679"/>
    </source>
</evidence>
<dbReference type="InterPro" id="IPR019614">
    <property type="entry name" value="SAM-dep_methyl-trfase"/>
</dbReference>
<dbReference type="SUPFAM" id="SSF53335">
    <property type="entry name" value="S-adenosyl-L-methionine-dependent methyltransferases"/>
    <property type="match status" value="1"/>
</dbReference>
<keyword evidence="4 10" id="KW-0489">Methyltransferase</keyword>
<keyword evidence="5 10" id="KW-0808">Transferase</keyword>
<dbReference type="Gene3D" id="3.40.50.150">
    <property type="entry name" value="Vaccinia Virus protein VP39"/>
    <property type="match status" value="1"/>
</dbReference>
<dbReference type="InterPro" id="IPR036974">
    <property type="entry name" value="PUA_sf"/>
</dbReference>
<dbReference type="Proteomes" id="UP000216998">
    <property type="component" value="Unassembled WGS sequence"/>
</dbReference>
<keyword evidence="3" id="KW-0698">rRNA processing</keyword>
<dbReference type="SUPFAM" id="SSF88697">
    <property type="entry name" value="PUA domain-like"/>
    <property type="match status" value="1"/>
</dbReference>
<reference evidence="10 11" key="1">
    <citation type="submission" date="2017-07" db="EMBL/GenBank/DDBJ databases">
        <title>Niveispirillum cyanobacteriorum sp. nov., isolated from cyanobacterial aggregates in a eutrophic lake.</title>
        <authorList>
            <person name="Cai H."/>
        </authorList>
    </citation>
    <scope>NUCLEOTIDE SEQUENCE [LARGE SCALE GENOMIC DNA]</scope>
    <source>
        <strain evidence="11">TH1-14</strain>
    </source>
</reference>
<evidence type="ECO:0000256" key="8">
    <source>
        <dbReference type="ARBA" id="ARBA00038091"/>
    </source>
</evidence>